<protein>
    <recommendedName>
        <fullName evidence="3">Nucleolar protein SWM2</fullName>
    </recommendedName>
</protein>
<dbReference type="OrthoDB" id="4033486at2759"/>
<dbReference type="GO" id="GO:0005730">
    <property type="term" value="C:nucleolus"/>
    <property type="evidence" value="ECO:0007669"/>
    <property type="project" value="UniProtKB-SubCell"/>
</dbReference>
<evidence type="ECO:0000313" key="6">
    <source>
        <dbReference type="Proteomes" id="UP000000689"/>
    </source>
</evidence>
<name>G0W9H0_NAUDC</name>
<dbReference type="HOGENOM" id="CLU_147530_0_0_1"/>
<accession>G0W9H0</accession>
<reference evidence="5 6" key="1">
    <citation type="journal article" date="2011" name="Proc. Natl. Acad. Sci. U.S.A.">
        <title>Evolutionary erosion of yeast sex chromosomes by mating-type switching accidents.</title>
        <authorList>
            <person name="Gordon J.L."/>
            <person name="Armisen D."/>
            <person name="Proux-Wera E."/>
            <person name="Oheigeartaigh S.S."/>
            <person name="Byrne K.P."/>
            <person name="Wolfe K.H."/>
        </authorList>
    </citation>
    <scope>NUCLEOTIDE SEQUENCE [LARGE SCALE GENOMIC DNA]</scope>
    <source>
        <strain evidence="6">ATCC 10597 / BCRC 20456 / CBS 421 / NBRC 0211 / NRRL Y-12639</strain>
    </source>
</reference>
<evidence type="ECO:0000256" key="1">
    <source>
        <dbReference type="ARBA" id="ARBA00004604"/>
    </source>
</evidence>
<dbReference type="GO" id="GO:0008033">
    <property type="term" value="P:tRNA processing"/>
    <property type="evidence" value="ECO:0007669"/>
    <property type="project" value="EnsemblFungi"/>
</dbReference>
<keyword evidence="4" id="KW-0539">Nucleus</keyword>
<dbReference type="Proteomes" id="UP000000689">
    <property type="component" value="Chromosome 4"/>
</dbReference>
<dbReference type="RefSeq" id="XP_003669674.1">
    <property type="nucleotide sequence ID" value="XM_003669626.1"/>
</dbReference>
<dbReference type="KEGG" id="ndi:NDAI_0D01180"/>
<dbReference type="InterPro" id="IPR031391">
    <property type="entry name" value="Swm2"/>
</dbReference>
<dbReference type="AlphaFoldDB" id="G0W9H0"/>
<dbReference type="OMA" id="NAVRICE"/>
<comment type="subcellular location">
    <subcellularLocation>
        <location evidence="1">Nucleus</location>
        <location evidence="1">Nucleolus</location>
    </subcellularLocation>
</comment>
<evidence type="ECO:0000256" key="3">
    <source>
        <dbReference type="ARBA" id="ARBA00019533"/>
    </source>
</evidence>
<evidence type="ECO:0000256" key="4">
    <source>
        <dbReference type="ARBA" id="ARBA00023242"/>
    </source>
</evidence>
<dbReference type="GeneID" id="11494838"/>
<proteinExistence type="inferred from homology"/>
<dbReference type="EMBL" id="HE580270">
    <property type="protein sequence ID" value="CCD24431.1"/>
    <property type="molecule type" value="Genomic_DNA"/>
</dbReference>
<evidence type="ECO:0000313" key="5">
    <source>
        <dbReference type="EMBL" id="CCD24431.1"/>
    </source>
</evidence>
<dbReference type="GO" id="GO:0036261">
    <property type="term" value="P:7-methylguanosine cap hypermethylation"/>
    <property type="evidence" value="ECO:0007669"/>
    <property type="project" value="EnsemblFungi"/>
</dbReference>
<sequence length="148" mass="17505">MDFDTNSSFGTETLTTFLNNFDDLNLISENYTEFLLPYFEAISKDNKLRRLAKKKCKNYFERWVSTNDKEISTRYQEFWFILNGTFYELEGNLFHNLIINEVDIKEYENVLNNQAKKEFEPDTGKPLPNPLNNLILEEVEVTDYVDAS</sequence>
<evidence type="ECO:0000256" key="2">
    <source>
        <dbReference type="ARBA" id="ARBA00010032"/>
    </source>
</evidence>
<comment type="similarity">
    <text evidence="2">Belongs to the SWM2 family.</text>
</comment>
<gene>
    <name evidence="5" type="primary">NDAI0D01180</name>
    <name evidence="5" type="ordered locus">NDAI_0D01180</name>
</gene>
<organism evidence="5 6">
    <name type="scientific">Naumovozyma dairenensis (strain ATCC 10597 / BCRC 20456 / CBS 421 / NBRC 0211 / NRRL Y-12639)</name>
    <name type="common">Saccharomyces dairenensis</name>
    <dbReference type="NCBI Taxonomy" id="1071378"/>
    <lineage>
        <taxon>Eukaryota</taxon>
        <taxon>Fungi</taxon>
        <taxon>Dikarya</taxon>
        <taxon>Ascomycota</taxon>
        <taxon>Saccharomycotina</taxon>
        <taxon>Saccharomycetes</taxon>
        <taxon>Saccharomycetales</taxon>
        <taxon>Saccharomycetaceae</taxon>
        <taxon>Naumovozyma</taxon>
    </lineage>
</organism>
<dbReference type="eggNOG" id="ENOG502S9UQ">
    <property type="taxonomic scope" value="Eukaryota"/>
</dbReference>
<dbReference type="Pfam" id="PF17083">
    <property type="entry name" value="Swm2"/>
    <property type="match status" value="1"/>
</dbReference>
<keyword evidence="6" id="KW-1185">Reference proteome</keyword>